<feature type="signal peptide" evidence="2">
    <location>
        <begin position="1"/>
        <end position="29"/>
    </location>
</feature>
<dbReference type="RefSeq" id="WP_371945111.1">
    <property type="nucleotide sequence ID" value="NZ_JAXCEH010000028.1"/>
</dbReference>
<protein>
    <submittedName>
        <fullName evidence="6">M28 family peptidase</fullName>
    </submittedName>
</protein>
<dbReference type="Pfam" id="PF02225">
    <property type="entry name" value="PA"/>
    <property type="match status" value="1"/>
</dbReference>
<dbReference type="Pfam" id="PF04389">
    <property type="entry name" value="Peptidase_M28"/>
    <property type="match status" value="1"/>
</dbReference>
<dbReference type="PANTHER" id="PTHR10404">
    <property type="entry name" value="N-ACETYLATED-ALPHA-LINKED ACIDIC DIPEPTIDASE"/>
    <property type="match status" value="1"/>
</dbReference>
<dbReference type="Gene3D" id="1.20.930.40">
    <property type="entry name" value="Transferrin receptor-like, dimerisation domain"/>
    <property type="match status" value="1"/>
</dbReference>
<evidence type="ECO:0000256" key="1">
    <source>
        <dbReference type="ARBA" id="ARBA00005634"/>
    </source>
</evidence>
<feature type="domain" description="Peptidase M28" evidence="5">
    <location>
        <begin position="340"/>
        <end position="524"/>
    </location>
</feature>
<accession>A0ABV4R5J1</accession>
<evidence type="ECO:0000259" key="4">
    <source>
        <dbReference type="Pfam" id="PF04253"/>
    </source>
</evidence>
<keyword evidence="2" id="KW-0732">Signal</keyword>
<dbReference type="InterPro" id="IPR036757">
    <property type="entry name" value="TFR-like_dimer_dom_sf"/>
</dbReference>
<evidence type="ECO:0000259" key="3">
    <source>
        <dbReference type="Pfam" id="PF02225"/>
    </source>
</evidence>
<name>A0ABV4R5J1_9ACTN</name>
<evidence type="ECO:0000313" key="6">
    <source>
        <dbReference type="EMBL" id="MFA1558191.1"/>
    </source>
</evidence>
<proteinExistence type="inferred from homology"/>
<dbReference type="Pfam" id="PF04253">
    <property type="entry name" value="TFR_dimer"/>
    <property type="match status" value="1"/>
</dbReference>
<dbReference type="SUPFAM" id="SSF53187">
    <property type="entry name" value="Zn-dependent exopeptidases"/>
    <property type="match status" value="1"/>
</dbReference>
<dbReference type="InterPro" id="IPR007484">
    <property type="entry name" value="Peptidase_M28"/>
</dbReference>
<evidence type="ECO:0000256" key="2">
    <source>
        <dbReference type="SAM" id="SignalP"/>
    </source>
</evidence>
<sequence length="704" mass="77114">MFRSRTQALALTASAVALVLAAAAVPAAASPPAGTDPIAGFTDAHAAWQRRYETLLGTVPSARVARALDAELSSEPGLATTTGDRRRVQRIVRRLRSYGLEPEVRTYYAYLSRPRHVKVEMTAPQRRTLPVKEEKRPWQEHYDEVIPGHNGLSPSGDVRGEVVYANYGRPEDFELLAGNGVSVKDKIVLVRYGAVFRGIKPREAAKRGAKGVLIYSDPADDGFVRGPVYPDGPWRAPDGIQRGSVAQIQLAAGDPQTPGWPSVKGARRLPPSQAPMLKGLIPTMPISYGAAEPLLRALNGDRAPKDWQGGLPFTYRFGPGGTKAHLDLRNEFQVRPLWDVTVRIPGSEHPEQEVILGAHHDSWAYGSSDNLSGTENVVQVGRALGELLRKGWRPKRTIVLATWDGEEYGLFGSTEYAEQRAGRLRDVVAYVNMDGAAGSQFGASATPALDRAVVDASKQVRWPGTDGTLYEAWKAQHDGETPIDRIGGGSDFQAFFQRYGVPAMDLGSSSPGDSGNYHCACDDFYWMSHFGDPNWEYHAAMARLAGIATLRLANADVVALGYRPYAAETAQYLADFTAEQRKRLGSVVVDVSRDIEQARAWQRAAEALQARADEALGKGDTAAFRRLNDKIMQTERDLLTQAGLPGRPWYRHQIYAPGIDTGYATQRLPALNDALFVDHDVRTAKVYEEQLYGSLRAATRTLTP</sequence>
<dbReference type="Proteomes" id="UP001569904">
    <property type="component" value="Unassembled WGS sequence"/>
</dbReference>
<feature type="chain" id="PRO_5047498514" evidence="2">
    <location>
        <begin position="30"/>
        <end position="704"/>
    </location>
</feature>
<dbReference type="Gene3D" id="3.50.30.30">
    <property type="match status" value="1"/>
</dbReference>
<evidence type="ECO:0000313" key="7">
    <source>
        <dbReference type="Proteomes" id="UP001569904"/>
    </source>
</evidence>
<gene>
    <name evidence="6" type="ORF">SM436_31275</name>
</gene>
<comment type="caution">
    <text evidence="6">The sequence shown here is derived from an EMBL/GenBank/DDBJ whole genome shotgun (WGS) entry which is preliminary data.</text>
</comment>
<evidence type="ECO:0000259" key="5">
    <source>
        <dbReference type="Pfam" id="PF04389"/>
    </source>
</evidence>
<dbReference type="CDD" id="cd02121">
    <property type="entry name" value="PA_GCPII_like"/>
    <property type="match status" value="1"/>
</dbReference>
<dbReference type="InterPro" id="IPR007365">
    <property type="entry name" value="TFR-like_dimer_dom"/>
</dbReference>
<feature type="domain" description="Transferrin receptor-like dimerisation" evidence="4">
    <location>
        <begin position="596"/>
        <end position="702"/>
    </location>
</feature>
<dbReference type="SUPFAM" id="SSF47672">
    <property type="entry name" value="Transferrin receptor-like dimerisation domain"/>
    <property type="match status" value="1"/>
</dbReference>
<dbReference type="EMBL" id="JAXCEH010000028">
    <property type="protein sequence ID" value="MFA1558191.1"/>
    <property type="molecule type" value="Genomic_DNA"/>
</dbReference>
<dbReference type="InterPro" id="IPR003137">
    <property type="entry name" value="PA_domain"/>
</dbReference>
<keyword evidence="7" id="KW-1185">Reference proteome</keyword>
<dbReference type="InterPro" id="IPR039373">
    <property type="entry name" value="Peptidase_M28B"/>
</dbReference>
<dbReference type="Gene3D" id="3.40.630.10">
    <property type="entry name" value="Zn peptidases"/>
    <property type="match status" value="1"/>
</dbReference>
<organism evidence="6 7">
    <name type="scientific">Actinomadura chokoriensis</name>
    <dbReference type="NCBI Taxonomy" id="454156"/>
    <lineage>
        <taxon>Bacteria</taxon>
        <taxon>Bacillati</taxon>
        <taxon>Actinomycetota</taxon>
        <taxon>Actinomycetes</taxon>
        <taxon>Streptosporangiales</taxon>
        <taxon>Thermomonosporaceae</taxon>
        <taxon>Actinomadura</taxon>
    </lineage>
</organism>
<comment type="similarity">
    <text evidence="1">Belongs to the peptidase M28 family. M28B subfamily.</text>
</comment>
<feature type="domain" description="PA" evidence="3">
    <location>
        <begin position="158"/>
        <end position="222"/>
    </location>
</feature>
<dbReference type="PANTHER" id="PTHR10404:SF46">
    <property type="entry name" value="VACUOLAR PROTEIN SORTING-ASSOCIATED PROTEIN 70"/>
    <property type="match status" value="1"/>
</dbReference>
<reference evidence="6 7" key="1">
    <citation type="submission" date="2023-11" db="EMBL/GenBank/DDBJ databases">
        <title>Actinomadura monticuli sp. nov., isolated from volcanic ash.</title>
        <authorList>
            <person name="Lee S.D."/>
            <person name="Yang H."/>
            <person name="Kim I.S."/>
        </authorList>
    </citation>
    <scope>NUCLEOTIDE SEQUENCE [LARGE SCALE GENOMIC DNA]</scope>
    <source>
        <strain evidence="6 7">DSM 45346</strain>
    </source>
</reference>
<dbReference type="SUPFAM" id="SSF52025">
    <property type="entry name" value="PA domain"/>
    <property type="match status" value="1"/>
</dbReference>
<dbReference type="InterPro" id="IPR046450">
    <property type="entry name" value="PA_dom_sf"/>
</dbReference>